<dbReference type="Proteomes" id="UP000778578">
    <property type="component" value="Unassembled WGS sequence"/>
</dbReference>
<comment type="caution">
    <text evidence="3">The sequence shown here is derived from an EMBL/GenBank/DDBJ whole genome shotgun (WGS) entry which is preliminary data.</text>
</comment>
<evidence type="ECO:0000313" key="4">
    <source>
        <dbReference type="Proteomes" id="UP000778578"/>
    </source>
</evidence>
<feature type="region of interest" description="Disordered" evidence="1">
    <location>
        <begin position="1"/>
        <end position="23"/>
    </location>
</feature>
<protein>
    <submittedName>
        <fullName evidence="3">Uncharacterized protein</fullName>
    </submittedName>
</protein>
<gene>
    <name evidence="3" type="ORF">K7862_25070</name>
</gene>
<keyword evidence="2" id="KW-0812">Transmembrane</keyword>
<keyword evidence="4" id="KW-1185">Reference proteome</keyword>
<dbReference type="RefSeq" id="WP_222966371.1">
    <property type="nucleotide sequence ID" value="NZ_JAINZZ010000038.1"/>
</dbReference>
<accession>A0ABS7QCI6</accession>
<evidence type="ECO:0000256" key="1">
    <source>
        <dbReference type="SAM" id="MobiDB-lite"/>
    </source>
</evidence>
<reference evidence="3 4" key="1">
    <citation type="submission" date="2021-08" db="EMBL/GenBank/DDBJ databases">
        <title>WGS of actinomycetes from Thailand.</title>
        <authorList>
            <person name="Thawai C."/>
        </authorList>
    </citation>
    <scope>NUCLEOTIDE SEQUENCE [LARGE SCALE GENOMIC DNA]</scope>
    <source>
        <strain evidence="3 4">PLK6-54</strain>
    </source>
</reference>
<feature type="transmembrane region" description="Helical" evidence="2">
    <location>
        <begin position="61"/>
        <end position="80"/>
    </location>
</feature>
<dbReference type="EMBL" id="JAINZZ010000038">
    <property type="protein sequence ID" value="MBY8880883.1"/>
    <property type="molecule type" value="Genomic_DNA"/>
</dbReference>
<name>A0ABS7QCI6_9ACTN</name>
<feature type="region of interest" description="Disordered" evidence="1">
    <location>
        <begin position="86"/>
        <end position="107"/>
    </location>
</feature>
<organism evidence="3 4">
    <name type="scientific">Actinacidiphila acidipaludis</name>
    <dbReference type="NCBI Taxonomy" id="2873382"/>
    <lineage>
        <taxon>Bacteria</taxon>
        <taxon>Bacillati</taxon>
        <taxon>Actinomycetota</taxon>
        <taxon>Actinomycetes</taxon>
        <taxon>Kitasatosporales</taxon>
        <taxon>Streptomycetaceae</taxon>
        <taxon>Actinacidiphila</taxon>
    </lineage>
</organism>
<keyword evidence="2" id="KW-0472">Membrane</keyword>
<keyword evidence="2" id="KW-1133">Transmembrane helix</keyword>
<evidence type="ECO:0000313" key="3">
    <source>
        <dbReference type="EMBL" id="MBY8880883.1"/>
    </source>
</evidence>
<sequence length="283" mass="28811">MTSEREDAMDDTTSAQAAAEDPGWRTELAAAMTEFATAERPPHFDPSAIARTVTASRRARILVTAGAAAAAAAAVAAVVLTTGAGHGTRPLPPATATPTRSTAPAAPIDSDTVVRGLFPAATMYQDPRTRGRVDLTRVRALFSDPAAFATVWGDGGSGVTCGQRADGVLAGDPTGVLFYRGTTLLDRRASLALDPVSGRITGITCGARRGDPGDPVVAGRYGRATGSGGGTTDCGRPAPTTWLADEPRSGTVVHGWTVTLDGATPFALGVDDVQGTVHATCPS</sequence>
<evidence type="ECO:0000256" key="2">
    <source>
        <dbReference type="SAM" id="Phobius"/>
    </source>
</evidence>
<feature type="compositionally biased region" description="Low complexity" evidence="1">
    <location>
        <begin position="96"/>
        <end position="107"/>
    </location>
</feature>
<proteinExistence type="predicted"/>